<name>A0A7S2MSV0_9EUKA</name>
<reference evidence="1" key="1">
    <citation type="submission" date="2021-01" db="EMBL/GenBank/DDBJ databases">
        <authorList>
            <person name="Corre E."/>
            <person name="Pelletier E."/>
            <person name="Niang G."/>
            <person name="Scheremetjew M."/>
            <person name="Finn R."/>
            <person name="Kale V."/>
            <person name="Holt S."/>
            <person name="Cochrane G."/>
            <person name="Meng A."/>
            <person name="Brown T."/>
            <person name="Cohen L."/>
        </authorList>
    </citation>
    <scope>NUCLEOTIDE SEQUENCE</scope>
    <source>
        <strain evidence="1">UTEX LB 985</strain>
    </source>
</reference>
<dbReference type="AlphaFoldDB" id="A0A7S2MSV0"/>
<dbReference type="EMBL" id="HBGU01053344">
    <property type="protein sequence ID" value="CAD9500777.1"/>
    <property type="molecule type" value="Transcribed_RNA"/>
</dbReference>
<proteinExistence type="predicted"/>
<evidence type="ECO:0000313" key="1">
    <source>
        <dbReference type="EMBL" id="CAD9500777.1"/>
    </source>
</evidence>
<accession>A0A7S2MSV0</accession>
<organism evidence="1">
    <name type="scientific">Haptolina brevifila</name>
    <dbReference type="NCBI Taxonomy" id="156173"/>
    <lineage>
        <taxon>Eukaryota</taxon>
        <taxon>Haptista</taxon>
        <taxon>Haptophyta</taxon>
        <taxon>Prymnesiophyceae</taxon>
        <taxon>Prymnesiales</taxon>
        <taxon>Prymnesiaceae</taxon>
        <taxon>Haptolina</taxon>
    </lineage>
</organism>
<sequence length="182" mass="19697">MSVRFFDIRKELSLCQDTTLKNNASHCASYNVLPFTQKSKHVDRCPCAFLRRCVGGMHRADLRTFTANSAIQAPYAVCATLRLLCHHGPFDSAFAFGNLVSFGTVCHSAPCAMRHPLYSLSQILLAGAIIDSSLIFSPISPSVHQPVCSPVYQLGVGVSAHDCALSKPFPACAKPIRSQPSS</sequence>
<protein>
    <submittedName>
        <fullName evidence="1">Uncharacterized protein</fullName>
    </submittedName>
</protein>
<gene>
    <name evidence="1" type="ORF">CBRE1094_LOCUS29145</name>
</gene>